<name>A0A6I1MJC5_9CLOT</name>
<dbReference type="AlphaFoldDB" id="A0A6I1MJC5"/>
<organism evidence="1 2">
    <name type="scientific">Clostridium tarantellae</name>
    <dbReference type="NCBI Taxonomy" id="39493"/>
    <lineage>
        <taxon>Bacteria</taxon>
        <taxon>Bacillati</taxon>
        <taxon>Bacillota</taxon>
        <taxon>Clostridia</taxon>
        <taxon>Eubacteriales</taxon>
        <taxon>Clostridiaceae</taxon>
        <taxon>Clostridium</taxon>
    </lineage>
</organism>
<dbReference type="InterPro" id="IPR022477">
    <property type="entry name" value="Spore_YqfC"/>
</dbReference>
<dbReference type="InterPro" id="IPR022476">
    <property type="entry name" value="Spore_YabP/YqfC"/>
</dbReference>
<dbReference type="NCBIfam" id="TIGR02856">
    <property type="entry name" value="spore_yqfC"/>
    <property type="match status" value="1"/>
</dbReference>
<proteinExistence type="predicted"/>
<evidence type="ECO:0000313" key="2">
    <source>
        <dbReference type="Proteomes" id="UP000430345"/>
    </source>
</evidence>
<gene>
    <name evidence="1" type="primary">yqfC</name>
    <name evidence="1" type="ORF">GBZ86_00490</name>
</gene>
<keyword evidence="2" id="KW-1185">Reference proteome</keyword>
<dbReference type="Pfam" id="PF07873">
    <property type="entry name" value="YabP"/>
    <property type="match status" value="1"/>
</dbReference>
<dbReference type="EMBL" id="WHJC01000002">
    <property type="protein sequence ID" value="MPQ42242.1"/>
    <property type="molecule type" value="Genomic_DNA"/>
</dbReference>
<dbReference type="Proteomes" id="UP000430345">
    <property type="component" value="Unassembled WGS sequence"/>
</dbReference>
<comment type="caution">
    <text evidence="1">The sequence shown here is derived from an EMBL/GenBank/DDBJ whole genome shotgun (WGS) entry which is preliminary data.</text>
</comment>
<accession>A0A6I1MJC5</accession>
<evidence type="ECO:0000313" key="1">
    <source>
        <dbReference type="EMBL" id="MPQ42242.1"/>
    </source>
</evidence>
<sequence>MEQKLNNLKLTVAEGMDFPKEIVAGIPSVTVVGQCEVIIENHKGILSFEDEFMKINTKLGVLNIKGENLEIIFIGGNTITVGGKFKGLSYGEDL</sequence>
<dbReference type="OrthoDB" id="2989236at2"/>
<protein>
    <submittedName>
        <fullName evidence="1">Sporulation protein YqfC</fullName>
    </submittedName>
</protein>
<reference evidence="1 2" key="1">
    <citation type="submission" date="2019-10" db="EMBL/GenBank/DDBJ databases">
        <title>The Genome Sequence of Clostridium tarantellae Isolated from Fish Brain.</title>
        <authorList>
            <person name="Bano L."/>
            <person name="Kiel M."/>
            <person name="Sales G."/>
            <person name="Doxey A.C."/>
            <person name="Mansfield M.J."/>
            <person name="Schiavone M."/>
            <person name="Rossetto O."/>
            <person name="Pirazzini M."/>
            <person name="Dobrindt U."/>
            <person name="Montecucco C."/>
        </authorList>
    </citation>
    <scope>NUCLEOTIDE SEQUENCE [LARGE SCALE GENOMIC DNA]</scope>
    <source>
        <strain evidence="1 2">DSM 3997</strain>
    </source>
</reference>
<dbReference type="RefSeq" id="WP_152886712.1">
    <property type="nucleotide sequence ID" value="NZ_WHJC01000002.1"/>
</dbReference>